<evidence type="ECO:0000313" key="1">
    <source>
        <dbReference type="Proteomes" id="UP000813463"/>
    </source>
</evidence>
<dbReference type="Proteomes" id="UP000813463">
    <property type="component" value="Chromosome 4"/>
</dbReference>
<name>A0ABM3RR28_SPIOL</name>
<dbReference type="PANTHER" id="PTHR47718">
    <property type="entry name" value="OS01G0519700 PROTEIN"/>
    <property type="match status" value="1"/>
</dbReference>
<accession>A0ABM3RR28</accession>
<sequence length="170" mass="19518">MCHEAGGEEAVGHSIKDHLNFVTRKKMKEIEGGDVQNVIDNLYNLQSGDPDVFFRFRLKENGKLETPVSVFTDQDQAMSNAIMKIMPLASHTNVVSRFGALKRDTTFKDAFNHCLSGCVSEEEFERCWEKMITTYNLGNSKWFKRLYKIKDKWCTGLSKDFFSSRILSSQ</sequence>
<evidence type="ECO:0000313" key="2">
    <source>
        <dbReference type="RefSeq" id="XP_056698076.1"/>
    </source>
</evidence>
<gene>
    <name evidence="2" type="primary">LOC130471795</name>
</gene>
<dbReference type="RefSeq" id="XP_056698076.1">
    <property type="nucleotide sequence ID" value="XM_056842098.1"/>
</dbReference>
<protein>
    <submittedName>
        <fullName evidence="2">Protein FAR1-RELATED SEQUENCE 1-like</fullName>
    </submittedName>
</protein>
<proteinExistence type="predicted"/>
<reference evidence="2" key="2">
    <citation type="submission" date="2025-08" db="UniProtKB">
        <authorList>
            <consortium name="RefSeq"/>
        </authorList>
    </citation>
    <scope>IDENTIFICATION</scope>
    <source>
        <tissue evidence="2">Leaf</tissue>
    </source>
</reference>
<dbReference type="GeneID" id="130471795"/>
<keyword evidence="1" id="KW-1185">Reference proteome</keyword>
<dbReference type="PANTHER" id="PTHR47718:SF17">
    <property type="entry name" value="PROTEIN FAR1-RELATED SEQUENCE 5-LIKE"/>
    <property type="match status" value="1"/>
</dbReference>
<reference evidence="1" key="1">
    <citation type="journal article" date="2021" name="Nat. Commun.">
        <title>Genomic analyses provide insights into spinach domestication and the genetic basis of agronomic traits.</title>
        <authorList>
            <person name="Cai X."/>
            <person name="Sun X."/>
            <person name="Xu C."/>
            <person name="Sun H."/>
            <person name="Wang X."/>
            <person name="Ge C."/>
            <person name="Zhang Z."/>
            <person name="Wang Q."/>
            <person name="Fei Z."/>
            <person name="Jiao C."/>
            <person name="Wang Q."/>
        </authorList>
    </citation>
    <scope>NUCLEOTIDE SEQUENCE [LARGE SCALE GENOMIC DNA]</scope>
    <source>
        <strain evidence="1">cv. Varoflay</strain>
    </source>
</reference>
<organism evidence="1 2">
    <name type="scientific">Spinacia oleracea</name>
    <name type="common">Spinach</name>
    <dbReference type="NCBI Taxonomy" id="3562"/>
    <lineage>
        <taxon>Eukaryota</taxon>
        <taxon>Viridiplantae</taxon>
        <taxon>Streptophyta</taxon>
        <taxon>Embryophyta</taxon>
        <taxon>Tracheophyta</taxon>
        <taxon>Spermatophyta</taxon>
        <taxon>Magnoliopsida</taxon>
        <taxon>eudicotyledons</taxon>
        <taxon>Gunneridae</taxon>
        <taxon>Pentapetalae</taxon>
        <taxon>Caryophyllales</taxon>
        <taxon>Chenopodiaceae</taxon>
        <taxon>Chenopodioideae</taxon>
        <taxon>Anserineae</taxon>
        <taxon>Spinacia</taxon>
    </lineage>
</organism>